<sequence>MRQRRKKVQDSASIWVQNFVIRLKQYRKFISQEFKKSLSRLLANQKGAVFS</sequence>
<evidence type="ECO:0008006" key="3">
    <source>
        <dbReference type="Google" id="ProtNLM"/>
    </source>
</evidence>
<accession>A0ABN0IHB9</accession>
<keyword evidence="2" id="KW-1185">Reference proteome</keyword>
<organism evidence="1 2">
    <name type="scientific">Bartonella bacilliformis INS</name>
    <dbReference type="NCBI Taxonomy" id="1206782"/>
    <lineage>
        <taxon>Bacteria</taxon>
        <taxon>Pseudomonadati</taxon>
        <taxon>Pseudomonadota</taxon>
        <taxon>Alphaproteobacteria</taxon>
        <taxon>Hyphomicrobiales</taxon>
        <taxon>Bartonellaceae</taxon>
        <taxon>Bartonella</taxon>
    </lineage>
</organism>
<evidence type="ECO:0000313" key="2">
    <source>
        <dbReference type="Proteomes" id="UP000009359"/>
    </source>
</evidence>
<evidence type="ECO:0000313" key="1">
    <source>
        <dbReference type="EMBL" id="EKS45885.1"/>
    </source>
</evidence>
<dbReference type="Proteomes" id="UP000009359">
    <property type="component" value="Unassembled WGS sequence"/>
</dbReference>
<name>A0ABN0IHB9_BARBA</name>
<gene>
    <name evidence="1" type="ORF">BbINS_01191</name>
</gene>
<comment type="caution">
    <text evidence="1">The sequence shown here is derived from an EMBL/GenBank/DDBJ whole genome shotgun (WGS) entry which is preliminary data.</text>
</comment>
<reference evidence="1 2" key="1">
    <citation type="journal article" date="2013" name="Genome Announc.">
        <title>Whole Genome Sequencing and Comparative Analysis of Bartonella bacilliformis Strain INS, the Causative Agent of Carrion's Disease.</title>
        <authorList>
            <person name="Tarazona D."/>
            <person name="Padilla C."/>
            <person name="Caceres O."/>
            <person name="Montenegro J.D."/>
            <person name="Bailon H."/>
            <person name="Ventura G."/>
            <person name="Mendoza G."/>
            <person name="Anaya E."/>
            <person name="Guio H."/>
        </authorList>
    </citation>
    <scope>NUCLEOTIDE SEQUENCE [LARGE SCALE GENOMIC DNA]</scope>
    <source>
        <strain evidence="1 2">INS</strain>
    </source>
</reference>
<protein>
    <recommendedName>
        <fullName evidence="3">Transposase</fullName>
    </recommendedName>
</protein>
<dbReference type="EMBL" id="AMQK01000004">
    <property type="protein sequence ID" value="EKS45885.1"/>
    <property type="molecule type" value="Genomic_DNA"/>
</dbReference>
<proteinExistence type="predicted"/>